<feature type="transmembrane region" description="Helical" evidence="1">
    <location>
        <begin position="157"/>
        <end position="177"/>
    </location>
</feature>
<dbReference type="EMBL" id="BMNQ01000061">
    <property type="protein sequence ID" value="GGK05602.1"/>
    <property type="molecule type" value="Genomic_DNA"/>
</dbReference>
<dbReference type="AlphaFoldDB" id="A0A917Q1J1"/>
<feature type="transmembrane region" description="Helical" evidence="1">
    <location>
        <begin position="253"/>
        <end position="273"/>
    </location>
</feature>
<organism evidence="2 3">
    <name type="scientific">Lentibacillus kapialis</name>
    <dbReference type="NCBI Taxonomy" id="340214"/>
    <lineage>
        <taxon>Bacteria</taxon>
        <taxon>Bacillati</taxon>
        <taxon>Bacillota</taxon>
        <taxon>Bacilli</taxon>
        <taxon>Bacillales</taxon>
        <taxon>Bacillaceae</taxon>
        <taxon>Lentibacillus</taxon>
    </lineage>
</organism>
<evidence type="ECO:0008006" key="4">
    <source>
        <dbReference type="Google" id="ProtNLM"/>
    </source>
</evidence>
<gene>
    <name evidence="2" type="ORF">GCM10007063_30020</name>
</gene>
<name>A0A917Q1J1_9BACI</name>
<dbReference type="Proteomes" id="UP000658382">
    <property type="component" value="Unassembled WGS sequence"/>
</dbReference>
<keyword evidence="1" id="KW-0812">Transmembrane</keyword>
<feature type="transmembrane region" description="Helical" evidence="1">
    <location>
        <begin position="184"/>
        <end position="203"/>
    </location>
</feature>
<keyword evidence="3" id="KW-1185">Reference proteome</keyword>
<feature type="transmembrane region" description="Helical" evidence="1">
    <location>
        <begin position="58"/>
        <end position="78"/>
    </location>
</feature>
<evidence type="ECO:0000313" key="3">
    <source>
        <dbReference type="Proteomes" id="UP000658382"/>
    </source>
</evidence>
<comment type="caution">
    <text evidence="2">The sequence shown here is derived from an EMBL/GenBank/DDBJ whole genome shotgun (WGS) entry which is preliminary data.</text>
</comment>
<sequence length="396" mass="45302">MYSESVLFLFLLIPIFAMTQYPIPFWSYLFITGLCILLCDTGLWIIQNYIVYIPAVMIMFYVMYDVFNYPNVIALLWIGFMTWRHVHFNRNGFSDNQVAVLMLTMLMLLIGVMFFNHSNLIWLAAFQMVMMLCAYWYRLVINGETNSMPVRTTMTFGAFVLLLLIGGGVIYGIYPFIINLTAAVFSGIGAFFEYTVFGMASIADKLGIDFRSLKDMVDGEAVKEAANKLGGSIDRPNGQKDTDNHNSGGMDLINGWTISLGLTAIMTFLGIYLSRIKFAADNQADQSKSGLEAVSITPIKSNPDRNRTFLNKQSITSPHEPVRKKVFKFEQLANTKGWGRQSSETIEEWLYRLKCSPSHLDIYQKVRYGEKNITEEEQHRINDLLENLIHRMKNER</sequence>
<evidence type="ECO:0000256" key="1">
    <source>
        <dbReference type="SAM" id="Phobius"/>
    </source>
</evidence>
<keyword evidence="1" id="KW-1133">Transmembrane helix</keyword>
<protein>
    <recommendedName>
        <fullName evidence="4">DUF4129 domain-containing protein</fullName>
    </recommendedName>
</protein>
<feature type="transmembrane region" description="Helical" evidence="1">
    <location>
        <begin position="98"/>
        <end position="115"/>
    </location>
</feature>
<accession>A0A917Q1J1</accession>
<feature type="transmembrane region" description="Helical" evidence="1">
    <location>
        <begin position="120"/>
        <end position="137"/>
    </location>
</feature>
<proteinExistence type="predicted"/>
<evidence type="ECO:0000313" key="2">
    <source>
        <dbReference type="EMBL" id="GGK05602.1"/>
    </source>
</evidence>
<reference evidence="2" key="1">
    <citation type="journal article" date="2014" name="Int. J. Syst. Evol. Microbiol.">
        <title>Complete genome sequence of Corynebacterium casei LMG S-19264T (=DSM 44701T), isolated from a smear-ripened cheese.</title>
        <authorList>
            <consortium name="US DOE Joint Genome Institute (JGI-PGF)"/>
            <person name="Walter F."/>
            <person name="Albersmeier A."/>
            <person name="Kalinowski J."/>
            <person name="Ruckert C."/>
        </authorList>
    </citation>
    <scope>NUCLEOTIDE SEQUENCE</scope>
    <source>
        <strain evidence="2">JCM 12580</strain>
    </source>
</reference>
<reference evidence="2" key="2">
    <citation type="submission" date="2020-09" db="EMBL/GenBank/DDBJ databases">
        <authorList>
            <person name="Sun Q."/>
            <person name="Ohkuma M."/>
        </authorList>
    </citation>
    <scope>NUCLEOTIDE SEQUENCE</scope>
    <source>
        <strain evidence="2">JCM 12580</strain>
    </source>
</reference>
<keyword evidence="1" id="KW-0472">Membrane</keyword>